<evidence type="ECO:0000313" key="1">
    <source>
        <dbReference type="EMBL" id="VDM69991.1"/>
    </source>
</evidence>
<name>A0A3P7I9R4_STRVU</name>
<organism evidence="1 2">
    <name type="scientific">Strongylus vulgaris</name>
    <name type="common">Blood worm</name>
    <dbReference type="NCBI Taxonomy" id="40348"/>
    <lineage>
        <taxon>Eukaryota</taxon>
        <taxon>Metazoa</taxon>
        <taxon>Ecdysozoa</taxon>
        <taxon>Nematoda</taxon>
        <taxon>Chromadorea</taxon>
        <taxon>Rhabditida</taxon>
        <taxon>Rhabditina</taxon>
        <taxon>Rhabditomorpha</taxon>
        <taxon>Strongyloidea</taxon>
        <taxon>Strongylidae</taxon>
        <taxon>Strongylus</taxon>
    </lineage>
</organism>
<dbReference type="Proteomes" id="UP000270094">
    <property type="component" value="Unassembled WGS sequence"/>
</dbReference>
<gene>
    <name evidence="1" type="ORF">SVUK_LOCUS4989</name>
</gene>
<reference evidence="1 2" key="1">
    <citation type="submission" date="2018-11" db="EMBL/GenBank/DDBJ databases">
        <authorList>
            <consortium name="Pathogen Informatics"/>
        </authorList>
    </citation>
    <scope>NUCLEOTIDE SEQUENCE [LARGE SCALE GENOMIC DNA]</scope>
</reference>
<dbReference type="AlphaFoldDB" id="A0A3P7I9R4"/>
<sequence>MTSIDNRLNYSGALAGRRCAAGVQAAADAHPPLHHRALQ</sequence>
<protein>
    <submittedName>
        <fullName evidence="1">Uncharacterized protein</fullName>
    </submittedName>
</protein>
<evidence type="ECO:0000313" key="2">
    <source>
        <dbReference type="Proteomes" id="UP000270094"/>
    </source>
</evidence>
<keyword evidence="2" id="KW-1185">Reference proteome</keyword>
<proteinExistence type="predicted"/>
<dbReference type="EMBL" id="UYYB01014297">
    <property type="protein sequence ID" value="VDM69991.1"/>
    <property type="molecule type" value="Genomic_DNA"/>
</dbReference>
<feature type="non-terminal residue" evidence="1">
    <location>
        <position position="39"/>
    </location>
</feature>
<accession>A0A3P7I9R4</accession>